<dbReference type="KEGG" id="dalk:DSCA_54890"/>
<dbReference type="Gene3D" id="1.20.1640.10">
    <property type="entry name" value="Multidrug efflux transporter AcrB transmembrane domain"/>
    <property type="match status" value="2"/>
</dbReference>
<feature type="transmembrane region" description="Helical" evidence="7">
    <location>
        <begin position="909"/>
        <end position="928"/>
    </location>
</feature>
<gene>
    <name evidence="9" type="ORF">DSCA_54890</name>
</gene>
<protein>
    <recommendedName>
        <fullName evidence="8">SSD domain-containing protein</fullName>
    </recommendedName>
</protein>
<feature type="transmembrane region" description="Helical" evidence="7">
    <location>
        <begin position="809"/>
        <end position="827"/>
    </location>
</feature>
<dbReference type="Pfam" id="PF03176">
    <property type="entry name" value="MMPL"/>
    <property type="match status" value="2"/>
</dbReference>
<feature type="transmembrane region" description="Helical" evidence="7">
    <location>
        <begin position="501"/>
        <end position="520"/>
    </location>
</feature>
<dbReference type="PROSITE" id="PS50156">
    <property type="entry name" value="SSD"/>
    <property type="match status" value="2"/>
</dbReference>
<evidence type="ECO:0000313" key="9">
    <source>
        <dbReference type="EMBL" id="BBO71559.1"/>
    </source>
</evidence>
<feature type="transmembrane region" description="Helical" evidence="7">
    <location>
        <begin position="532"/>
        <end position="552"/>
    </location>
</feature>
<comment type="similarity">
    <text evidence="2">Belongs to the resistance-nodulation-cell division (RND) (TC 2.A.6) family. MmpL subfamily.</text>
</comment>
<feature type="transmembrane region" description="Helical" evidence="7">
    <location>
        <begin position="834"/>
        <end position="854"/>
    </location>
</feature>
<feature type="transmembrane region" description="Helical" evidence="7">
    <location>
        <begin position="403"/>
        <end position="422"/>
    </location>
</feature>
<evidence type="ECO:0000256" key="1">
    <source>
        <dbReference type="ARBA" id="ARBA00004651"/>
    </source>
</evidence>
<dbReference type="GO" id="GO:0005886">
    <property type="term" value="C:plasma membrane"/>
    <property type="evidence" value="ECO:0007669"/>
    <property type="project" value="UniProtKB-SubCell"/>
</dbReference>
<evidence type="ECO:0000259" key="8">
    <source>
        <dbReference type="PROSITE" id="PS50156"/>
    </source>
</evidence>
<feature type="transmembrane region" description="Helical" evidence="7">
    <location>
        <begin position="459"/>
        <end position="480"/>
    </location>
</feature>
<dbReference type="SUPFAM" id="SSF82866">
    <property type="entry name" value="Multidrug efflux transporter AcrB transmembrane domain"/>
    <property type="match status" value="2"/>
</dbReference>
<evidence type="ECO:0000256" key="3">
    <source>
        <dbReference type="ARBA" id="ARBA00022475"/>
    </source>
</evidence>
<name>A0A5K7YU68_9BACT</name>
<dbReference type="AlphaFoldDB" id="A0A5K7YU68"/>
<evidence type="ECO:0000256" key="5">
    <source>
        <dbReference type="ARBA" id="ARBA00022989"/>
    </source>
</evidence>
<dbReference type="Proteomes" id="UP000427906">
    <property type="component" value="Chromosome"/>
</dbReference>
<accession>A0A5K7YU68</accession>
<dbReference type="PANTHER" id="PTHR33406:SF6">
    <property type="entry name" value="MEMBRANE PROTEIN YDGH-RELATED"/>
    <property type="match status" value="1"/>
</dbReference>
<feature type="domain" description="SSD" evidence="8">
    <location>
        <begin position="425"/>
        <end position="554"/>
    </location>
</feature>
<dbReference type="PANTHER" id="PTHR33406">
    <property type="entry name" value="MEMBRANE PROTEIN MJ1562-RELATED"/>
    <property type="match status" value="1"/>
</dbReference>
<evidence type="ECO:0000313" key="10">
    <source>
        <dbReference type="Proteomes" id="UP000427906"/>
    </source>
</evidence>
<keyword evidence="10" id="KW-1185">Reference proteome</keyword>
<organism evidence="9 10">
    <name type="scientific">Desulfosarcina alkanivorans</name>
    <dbReference type="NCBI Taxonomy" id="571177"/>
    <lineage>
        <taxon>Bacteria</taxon>
        <taxon>Pseudomonadati</taxon>
        <taxon>Thermodesulfobacteriota</taxon>
        <taxon>Desulfobacteria</taxon>
        <taxon>Desulfobacterales</taxon>
        <taxon>Desulfosarcinaceae</taxon>
        <taxon>Desulfosarcina</taxon>
    </lineage>
</organism>
<evidence type="ECO:0000256" key="4">
    <source>
        <dbReference type="ARBA" id="ARBA00022692"/>
    </source>
</evidence>
<feature type="transmembrane region" description="Helical" evidence="7">
    <location>
        <begin position="429"/>
        <end position="453"/>
    </location>
</feature>
<keyword evidence="5 7" id="KW-1133">Transmembrane helix</keyword>
<keyword evidence="4 7" id="KW-0812">Transmembrane</keyword>
<reference evidence="9 10" key="1">
    <citation type="submission" date="2019-11" db="EMBL/GenBank/DDBJ databases">
        <title>Comparative genomics of hydrocarbon-degrading Desulfosarcina strains.</title>
        <authorList>
            <person name="Watanabe M."/>
            <person name="Kojima H."/>
            <person name="Fukui M."/>
        </authorList>
    </citation>
    <scope>NUCLEOTIDE SEQUENCE [LARGE SCALE GENOMIC DNA]</scope>
    <source>
        <strain evidence="9 10">PL12</strain>
    </source>
</reference>
<evidence type="ECO:0000256" key="7">
    <source>
        <dbReference type="SAM" id="Phobius"/>
    </source>
</evidence>
<feature type="transmembrane region" description="Helical" evidence="7">
    <location>
        <begin position="934"/>
        <end position="957"/>
    </location>
</feature>
<dbReference type="InterPro" id="IPR000731">
    <property type="entry name" value="SSD"/>
</dbReference>
<dbReference type="InterPro" id="IPR004869">
    <property type="entry name" value="MMPL_dom"/>
</dbReference>
<dbReference type="EMBL" id="AP021874">
    <property type="protein sequence ID" value="BBO71559.1"/>
    <property type="molecule type" value="Genomic_DNA"/>
</dbReference>
<feature type="transmembrane region" description="Helical" evidence="7">
    <location>
        <begin position="860"/>
        <end position="878"/>
    </location>
</feature>
<evidence type="ECO:0000256" key="2">
    <source>
        <dbReference type="ARBA" id="ARBA00010157"/>
    </source>
</evidence>
<feature type="transmembrane region" description="Helical" evidence="7">
    <location>
        <begin position="593"/>
        <end position="613"/>
    </location>
</feature>
<keyword evidence="6 7" id="KW-0472">Membrane</keyword>
<feature type="domain" description="SSD" evidence="8">
    <location>
        <begin position="833"/>
        <end position="959"/>
    </location>
</feature>
<sequence length="979" mass="106010">MSAVIMPLASRFRLIVLLVIALSAISLWAIPEIVIQNDLMFMLPEDNVAKNHYLDAEELLGNAGGIAIAITSRAGIYQTDLLDRLRVFGRRCRALNLQIPAGQLSTRLSLSSDQSLALAGLLQSLSSDPDFTPRVLSDWLTAPEELSEAIYDSLPPLLTVEDPDGLCMQLADRLSAMAKADPSLAERLVAVARQTTDRRGHVYGSWVDDVISLTETDTVWPEFTDHTGIAAAMAPFGLKAGPDLDRFADALLETGTMGADAILAFRASTPKPADISGSFWESLAGHLTPDAARALAGALAGAPKQIRVGDLVPREITADTMAHIRQRLHAWSFFREGIYSRDEKSLLVVVRTAANLDQPNRELLLDAIKAEVHDLFGDGRYPIHMAGYSVVDRAVGNNMRQDIVRLFPLVFGVVTLFLFLTFRNLAGVLYPMATILLAVCWCLGAMALFAVPLSVVGTAMPVLLVAVGSAYGIHLVYYFVHRHAGTAQRKAAMTDTLDGTGRGVVMAGLTTVAGFASLVFNEIVPLRDFGSFTALGVFFALLVSLILVPSLLMRFGVRAPRRPPSGNPVFDGRLARRAICGIGRFSSRHPGGMLLASGLVLLVSVISLTGIRVEMNNIAFFKKDTAIHQADAFINSHFAGTVDIRVIFSAPEANGALDPVVLDAMEQLGETIRQRHPEVGKTLSILDLIRKMNQAFYFNDPARYRIPTVADLAGERTTDRLKAHLASYIDKYQRSDTRAFIDGDKRQAALMLQVKTASSQVTRQIFRSVQELLEGPIGKRLDQMGVQVHTTGIGALYVEAERLIVNGQLRSIAVSVVIVLVLVTLIMRSVVYGLLSILPLSVAIVINFGVMGLLDIPLDAATAISACVAIGIGIDYGLHYLNRYRLFREEGQRHEEAVVHTAETTGGSICINASAVAAGFSVLMLSAFVPLVNLGFLIALTMLTSSAASLTLLPAVLSLTDRLDPTDPIHLQKNIRSKV</sequence>
<evidence type="ECO:0000256" key="6">
    <source>
        <dbReference type="ARBA" id="ARBA00023136"/>
    </source>
</evidence>
<proteinExistence type="inferred from homology"/>
<comment type="subcellular location">
    <subcellularLocation>
        <location evidence="1">Cell membrane</location>
        <topology evidence="1">Multi-pass membrane protein</topology>
    </subcellularLocation>
</comment>
<dbReference type="InterPro" id="IPR050545">
    <property type="entry name" value="Mycobact_MmpL"/>
</dbReference>
<keyword evidence="3" id="KW-1003">Cell membrane</keyword>